<comment type="caution">
    <text evidence="1">The sequence shown here is derived from an EMBL/GenBank/DDBJ whole genome shotgun (WGS) entry which is preliminary data.</text>
</comment>
<dbReference type="Proteomes" id="UP001058974">
    <property type="component" value="Chromosome 4"/>
</dbReference>
<name>A0A9D4X9R1_PEA</name>
<accession>A0A9D4X9R1</accession>
<dbReference type="Gramene" id="Psat04G0195000-T1">
    <property type="protein sequence ID" value="KAI5417149.1"/>
    <property type="gene ID" value="KIW84_041950"/>
</dbReference>
<dbReference type="EMBL" id="JAMSHJ010000004">
    <property type="protein sequence ID" value="KAI5417149.1"/>
    <property type="molecule type" value="Genomic_DNA"/>
</dbReference>
<protein>
    <submittedName>
        <fullName evidence="1">Uncharacterized protein</fullName>
    </submittedName>
</protein>
<keyword evidence="2" id="KW-1185">Reference proteome</keyword>
<reference evidence="1 2" key="1">
    <citation type="journal article" date="2022" name="Nat. Genet.">
        <title>Improved pea reference genome and pan-genome highlight genomic features and evolutionary characteristics.</title>
        <authorList>
            <person name="Yang T."/>
            <person name="Liu R."/>
            <person name="Luo Y."/>
            <person name="Hu S."/>
            <person name="Wang D."/>
            <person name="Wang C."/>
            <person name="Pandey M.K."/>
            <person name="Ge S."/>
            <person name="Xu Q."/>
            <person name="Li N."/>
            <person name="Li G."/>
            <person name="Huang Y."/>
            <person name="Saxena R.K."/>
            <person name="Ji Y."/>
            <person name="Li M."/>
            <person name="Yan X."/>
            <person name="He Y."/>
            <person name="Liu Y."/>
            <person name="Wang X."/>
            <person name="Xiang C."/>
            <person name="Varshney R.K."/>
            <person name="Ding H."/>
            <person name="Gao S."/>
            <person name="Zong X."/>
        </authorList>
    </citation>
    <scope>NUCLEOTIDE SEQUENCE [LARGE SCALE GENOMIC DNA]</scope>
    <source>
        <strain evidence="1 2">cv. Zhongwan 6</strain>
    </source>
</reference>
<sequence>MFGKERTPKRKFVTKKRKVEGKVVEKKKHVHKVIMKQIIFRVRKKVRQEPICLIFTVGLIRDSSCKTLKQTILQNVAHKNVPWSKIPPKHHKGTDHKFYSSANPTRNVENNASVKWSMFKSDTANVTIIRGAAIAKNRKGLEESRGVEKHLSVSLTYEHLNLVVFSLLRLDDTD</sequence>
<gene>
    <name evidence="1" type="ORF">KIW84_041950</name>
</gene>
<dbReference type="AlphaFoldDB" id="A0A9D4X9R1"/>
<organism evidence="1 2">
    <name type="scientific">Pisum sativum</name>
    <name type="common">Garden pea</name>
    <name type="synonym">Lathyrus oleraceus</name>
    <dbReference type="NCBI Taxonomy" id="3888"/>
    <lineage>
        <taxon>Eukaryota</taxon>
        <taxon>Viridiplantae</taxon>
        <taxon>Streptophyta</taxon>
        <taxon>Embryophyta</taxon>
        <taxon>Tracheophyta</taxon>
        <taxon>Spermatophyta</taxon>
        <taxon>Magnoliopsida</taxon>
        <taxon>eudicotyledons</taxon>
        <taxon>Gunneridae</taxon>
        <taxon>Pentapetalae</taxon>
        <taxon>rosids</taxon>
        <taxon>fabids</taxon>
        <taxon>Fabales</taxon>
        <taxon>Fabaceae</taxon>
        <taxon>Papilionoideae</taxon>
        <taxon>50 kb inversion clade</taxon>
        <taxon>NPAAA clade</taxon>
        <taxon>Hologalegina</taxon>
        <taxon>IRL clade</taxon>
        <taxon>Fabeae</taxon>
        <taxon>Lathyrus</taxon>
    </lineage>
</organism>
<evidence type="ECO:0000313" key="2">
    <source>
        <dbReference type="Proteomes" id="UP001058974"/>
    </source>
</evidence>
<evidence type="ECO:0000313" key="1">
    <source>
        <dbReference type="EMBL" id="KAI5417149.1"/>
    </source>
</evidence>
<proteinExistence type="predicted"/>